<accession>A0ABD3QKP2</accession>
<keyword evidence="1" id="KW-0472">Membrane</keyword>
<keyword evidence="1" id="KW-1133">Transmembrane helix</keyword>
<keyword evidence="2" id="KW-0732">Signal</keyword>
<keyword evidence="1" id="KW-0812">Transmembrane</keyword>
<protein>
    <submittedName>
        <fullName evidence="3">Uncharacterized protein</fullName>
    </submittedName>
</protein>
<dbReference type="AlphaFoldDB" id="A0ABD3QKP2"/>
<dbReference type="EMBL" id="JABMIG020000034">
    <property type="protein sequence ID" value="KAL3800121.1"/>
    <property type="molecule type" value="Genomic_DNA"/>
</dbReference>
<evidence type="ECO:0000256" key="2">
    <source>
        <dbReference type="SAM" id="SignalP"/>
    </source>
</evidence>
<evidence type="ECO:0000256" key="1">
    <source>
        <dbReference type="SAM" id="Phobius"/>
    </source>
</evidence>
<feature type="signal peptide" evidence="2">
    <location>
        <begin position="1"/>
        <end position="21"/>
    </location>
</feature>
<feature type="transmembrane region" description="Helical" evidence="1">
    <location>
        <begin position="300"/>
        <end position="325"/>
    </location>
</feature>
<name>A0ABD3QKP2_9STRA</name>
<dbReference type="Proteomes" id="UP001516023">
    <property type="component" value="Unassembled WGS sequence"/>
</dbReference>
<proteinExistence type="predicted"/>
<feature type="chain" id="PRO_5044837726" evidence="2">
    <location>
        <begin position="22"/>
        <end position="367"/>
    </location>
</feature>
<evidence type="ECO:0000313" key="3">
    <source>
        <dbReference type="EMBL" id="KAL3800121.1"/>
    </source>
</evidence>
<gene>
    <name evidence="3" type="ORF">HJC23_001042</name>
</gene>
<organism evidence="3 4">
    <name type="scientific">Cyclotella cryptica</name>
    <dbReference type="NCBI Taxonomy" id="29204"/>
    <lineage>
        <taxon>Eukaryota</taxon>
        <taxon>Sar</taxon>
        <taxon>Stramenopiles</taxon>
        <taxon>Ochrophyta</taxon>
        <taxon>Bacillariophyta</taxon>
        <taxon>Coscinodiscophyceae</taxon>
        <taxon>Thalassiosirophycidae</taxon>
        <taxon>Stephanodiscales</taxon>
        <taxon>Stephanodiscaceae</taxon>
        <taxon>Cyclotella</taxon>
    </lineage>
</organism>
<evidence type="ECO:0000313" key="4">
    <source>
        <dbReference type="Proteomes" id="UP001516023"/>
    </source>
</evidence>
<keyword evidence="4" id="KW-1185">Reference proteome</keyword>
<sequence>MLAIRLFYVLAFLSSSKLCLGHDGYSYPTSKHHLKWNGKCAMVPLELDYKSGRGKTYQNAYESYFAFYTCKGRSCDKTVMHAIRMDDYFRSTSSCVQDYCDQCNGEHCTSDCRNYVKMTSMSDDGKRTYNGCTAITSIEGLRYYYGPKCTIDGHVTMGYYFDKHCQINATRRRGIISTESFTSLDVFGFVQSICSNCNYFEACQGIYNSSFACMEGNGTFLWAGSNINLIDAVSADGYNYKSRREENFNDGDDEYELEKEEKIRTETFQTATKICIEVNSVKHLQEKSIRNITAYYIRELGIMLMDLFIMAGIVAVTAGIAFLVVAHSYYARHHAPWAQESVVTLNYCDSESEVTDTSRRDCISVDE</sequence>
<comment type="caution">
    <text evidence="3">The sequence shown here is derived from an EMBL/GenBank/DDBJ whole genome shotgun (WGS) entry which is preliminary data.</text>
</comment>
<reference evidence="3 4" key="1">
    <citation type="journal article" date="2020" name="G3 (Bethesda)">
        <title>Improved Reference Genome for Cyclotella cryptica CCMP332, a Model for Cell Wall Morphogenesis, Salinity Adaptation, and Lipid Production in Diatoms (Bacillariophyta).</title>
        <authorList>
            <person name="Roberts W.R."/>
            <person name="Downey K.M."/>
            <person name="Ruck E.C."/>
            <person name="Traller J.C."/>
            <person name="Alverson A.J."/>
        </authorList>
    </citation>
    <scope>NUCLEOTIDE SEQUENCE [LARGE SCALE GENOMIC DNA]</scope>
    <source>
        <strain evidence="3 4">CCMP332</strain>
    </source>
</reference>